<comment type="caution">
    <text evidence="1">The sequence shown here is derived from an EMBL/GenBank/DDBJ whole genome shotgun (WGS) entry which is preliminary data.</text>
</comment>
<organism evidence="1 2">
    <name type="scientific">Cuspidothrix issatschenkoi CHARLIE-1</name>
    <dbReference type="NCBI Taxonomy" id="2052836"/>
    <lineage>
        <taxon>Bacteria</taxon>
        <taxon>Bacillati</taxon>
        <taxon>Cyanobacteriota</taxon>
        <taxon>Cyanophyceae</taxon>
        <taxon>Nostocales</taxon>
        <taxon>Aphanizomenonaceae</taxon>
        <taxon>Cuspidothrix</taxon>
    </lineage>
</organism>
<name>A0A2S6CSW2_9CYAN</name>
<dbReference type="AlphaFoldDB" id="A0A2S6CSW2"/>
<gene>
    <name evidence="1" type="ORF">CUN59_13610</name>
</gene>
<evidence type="ECO:0000313" key="1">
    <source>
        <dbReference type="EMBL" id="PPJ62782.1"/>
    </source>
</evidence>
<keyword evidence="2" id="KW-1185">Reference proteome</keyword>
<reference evidence="1 2" key="1">
    <citation type="submission" date="2018-02" db="EMBL/GenBank/DDBJ databases">
        <title>Discovery of a pederin family compound in a non-symbiotic bloom-forming cyanobacterium.</title>
        <authorList>
            <person name="Kust A."/>
            <person name="Mares J."/>
            <person name="Jokela J."/>
            <person name="Urajova P."/>
            <person name="Hajek J."/>
            <person name="Saurav K."/>
            <person name="Voracova K."/>
            <person name="Fewer D.P."/>
            <person name="Haapaniemi E."/>
            <person name="Permi P."/>
            <person name="Rehakova K."/>
            <person name="Sivonen K."/>
            <person name="Hrouzek P."/>
        </authorList>
    </citation>
    <scope>NUCLEOTIDE SEQUENCE [LARGE SCALE GENOMIC DNA]</scope>
    <source>
        <strain evidence="1 2">CHARLIE-1</strain>
    </source>
</reference>
<evidence type="ECO:0000313" key="2">
    <source>
        <dbReference type="Proteomes" id="UP000239589"/>
    </source>
</evidence>
<dbReference type="Proteomes" id="UP000239589">
    <property type="component" value="Unassembled WGS sequence"/>
</dbReference>
<proteinExistence type="predicted"/>
<sequence>MIDRSAELITRPLKDFGDLGQIPSLENQQKTLPIFDNHRVAKRFSTKRDRVIKVPDSQMLHKASNHLQAKGITRLLIDGQVYSLSLV</sequence>
<dbReference type="EMBL" id="PGEM01000096">
    <property type="protein sequence ID" value="PPJ62782.1"/>
    <property type="molecule type" value="Genomic_DNA"/>
</dbReference>
<accession>A0A2S6CSW2</accession>
<protein>
    <submittedName>
        <fullName evidence="1">Uncharacterized protein</fullName>
    </submittedName>
</protein>